<evidence type="ECO:0000313" key="6">
    <source>
        <dbReference type="Proteomes" id="UP000294513"/>
    </source>
</evidence>
<name>A0A4R5BHC6_9ACTN</name>
<evidence type="ECO:0000256" key="1">
    <source>
        <dbReference type="SAM" id="MobiDB-lite"/>
    </source>
</evidence>
<feature type="domain" description="pPIWI-RE module N-terminal" evidence="3">
    <location>
        <begin position="11"/>
        <end position="411"/>
    </location>
</feature>
<feature type="domain" description="Prokaryotic pPIWI-RE MID" evidence="4">
    <location>
        <begin position="468"/>
        <end position="592"/>
    </location>
</feature>
<feature type="region of interest" description="Disordered" evidence="1">
    <location>
        <begin position="394"/>
        <end position="414"/>
    </location>
</feature>
<dbReference type="AlphaFoldDB" id="A0A4R5BHC6"/>
<protein>
    <submittedName>
        <fullName evidence="5">DUF3893 domain-containing protein</fullName>
    </submittedName>
</protein>
<organism evidence="5 6">
    <name type="scientific">Actinomadura rubrisoli</name>
    <dbReference type="NCBI Taxonomy" id="2530368"/>
    <lineage>
        <taxon>Bacteria</taxon>
        <taxon>Bacillati</taxon>
        <taxon>Actinomycetota</taxon>
        <taxon>Actinomycetes</taxon>
        <taxon>Streptosporangiales</taxon>
        <taxon>Thermomonosporaceae</taxon>
        <taxon>Actinomadura</taxon>
    </lineage>
</organism>
<dbReference type="Pfam" id="PF13111">
    <property type="entry name" value="pPIWI_RE_X"/>
    <property type="match status" value="1"/>
</dbReference>
<gene>
    <name evidence="5" type="ORF">E1298_19390</name>
</gene>
<dbReference type="OrthoDB" id="3199411at2"/>
<reference evidence="5 6" key="1">
    <citation type="submission" date="2019-03" db="EMBL/GenBank/DDBJ databases">
        <title>Draft genome sequences of novel Actinobacteria.</title>
        <authorList>
            <person name="Sahin N."/>
            <person name="Ay H."/>
            <person name="Saygin H."/>
        </authorList>
    </citation>
    <scope>NUCLEOTIDE SEQUENCE [LARGE SCALE GENOMIC DNA]</scope>
    <source>
        <strain evidence="5 6">H3C3</strain>
    </source>
</reference>
<evidence type="ECO:0000313" key="5">
    <source>
        <dbReference type="EMBL" id="TDD84859.1"/>
    </source>
</evidence>
<dbReference type="Pfam" id="PF18157">
    <property type="entry name" value="MID_pPIWI_RE"/>
    <property type="match status" value="1"/>
</dbReference>
<accession>A0A4R5BHC6</accession>
<dbReference type="Proteomes" id="UP000294513">
    <property type="component" value="Unassembled WGS sequence"/>
</dbReference>
<dbReference type="InterPro" id="IPR025085">
    <property type="entry name" value="pPIWI_RE_X"/>
</dbReference>
<dbReference type="Pfam" id="PF13032">
    <property type="entry name" value="RNaseH_pPIWI_RE"/>
    <property type="match status" value="1"/>
</dbReference>
<dbReference type="RefSeq" id="WP_131895201.1">
    <property type="nucleotide sequence ID" value="NZ_SMKU01000096.1"/>
</dbReference>
<evidence type="ECO:0000259" key="3">
    <source>
        <dbReference type="Pfam" id="PF13111"/>
    </source>
</evidence>
<sequence length="893" mass="99347">MIYNAIELAAYLPAAEIHQPVHVLRVPGELREALEKLYRSGLSDEFAAATRTFPIRSLNTLLPLAAPDVLSVGRRVSMTDDVPWLLSLHQVDTGLVRDLIHIWSLGLKGAEQHRAEVERLIDETAFEWKHELFDLAETTMSPGGTAQPADQIYPLLAAWLARKIRLEGDLTAGNGESLAFMESPWRGHGAELVSWPPRQGLPEEPDSWFSYVITVSVQTLPFQPSFRVHVRTGVRRWVTRVGSQGLLYTAGRSVSVYLATATAWPGMSDVRSRLAVHRLRYDVADGRHFWHSIDRPELLPHASLISSPVNAAALCTNPMDYLNSSDGVRVAIPYSTSMGSHAVGSGLMAGDRVAFLEAIDGVLSGTMERAACWRRSRFADKPVNFQYRPGMPAKLSREERRRRAEEERKKTHAEITRRRRAALQAVLSKGTFTTHVLWQDPATRSALVKALCDVLGLEPPDSDNGTLRWTTPEIEVVLETRRSGGLCGGLDIGIARPQRAEVTRAVTARAKEAEDAFKGSDVDAAVIEIDREFKVPHRDPKFVIRTGAAEAGTLTQFIQSAEVGTRLAKDRPHRAGQAWLDVLRQAGAARPPLPAVPIALGSEPEFVAVWAINRQRRSATSPRLWRPIAVKYRPSSMDAFEGWRDDIRRWVPYRDFLLWLAREAEAPPPDDGETEIDASAQWSHDHRWRETMAFLRPLLYAQRGRPTVLMVQAQNLRSHWPWIGNARLIPDRIDVGDGDVPISLWGDELRVVRVRDSTRDETPQYYGSGGKHGLPAGLWGEPLDADGRLHYSSGERSVTGSNAAVGARKEGIRVTTEGREIIDTGTQAYNPNLVELCVVACTPNDVPAELASCVHQLRYAPELDTWLTLPYPLHQARKAAEYATPDLPPQPLN</sequence>
<keyword evidence="6" id="KW-1185">Reference proteome</keyword>
<proteinExistence type="predicted"/>
<dbReference type="InterPro" id="IPR024996">
    <property type="entry name" value="RNaseH_pPIWI_RE"/>
</dbReference>
<dbReference type="InterPro" id="IPR040496">
    <property type="entry name" value="MID_pPIWI_RE"/>
</dbReference>
<comment type="caution">
    <text evidence="5">The sequence shown here is derived from an EMBL/GenBank/DDBJ whole genome shotgun (WGS) entry which is preliminary data.</text>
</comment>
<dbReference type="EMBL" id="SMKU01000096">
    <property type="protein sequence ID" value="TDD84859.1"/>
    <property type="molecule type" value="Genomic_DNA"/>
</dbReference>
<evidence type="ECO:0000259" key="2">
    <source>
        <dbReference type="Pfam" id="PF13032"/>
    </source>
</evidence>
<feature type="compositionally biased region" description="Basic and acidic residues" evidence="1">
    <location>
        <begin position="395"/>
        <end position="414"/>
    </location>
</feature>
<feature type="domain" description="pPIWI-RE RNaseH" evidence="2">
    <location>
        <begin position="607"/>
        <end position="885"/>
    </location>
</feature>
<evidence type="ECO:0000259" key="4">
    <source>
        <dbReference type="Pfam" id="PF18157"/>
    </source>
</evidence>